<comment type="pathway">
    <text evidence="3 8">Cofactor biosynthesis; tetrahydrofolate biosynthesis; 2-amino-4-hydroxy-6-hydroxymethyl-7,8-dihydropteridine diphosphate from 7,8-dihydroneopterin triphosphate: step 3/4.</text>
</comment>
<dbReference type="EC" id="4.1.2.25" evidence="8"/>
<dbReference type="GO" id="GO:0046654">
    <property type="term" value="P:tetrahydrofolate biosynthetic process"/>
    <property type="evidence" value="ECO:0007669"/>
    <property type="project" value="UniProtKB-UniRule"/>
</dbReference>
<evidence type="ECO:0000256" key="3">
    <source>
        <dbReference type="ARBA" id="ARBA00005013"/>
    </source>
</evidence>
<dbReference type="Gene3D" id="3.30.1130.10">
    <property type="match status" value="1"/>
</dbReference>
<evidence type="ECO:0000313" key="11">
    <source>
        <dbReference type="Proteomes" id="UP001160519"/>
    </source>
</evidence>
<name>A0AA43Q1G8_9GAMM</name>
<evidence type="ECO:0000256" key="2">
    <source>
        <dbReference type="ARBA" id="ARBA00001353"/>
    </source>
</evidence>
<comment type="function">
    <text evidence="8">Catalyzes the conversion of 7,8-dihydroneopterin to 6-hydroxymethyl-7,8-dihydropterin.</text>
</comment>
<comment type="caution">
    <text evidence="10">The sequence shown here is derived from an EMBL/GenBank/DDBJ whole genome shotgun (WGS) entry which is preliminary data.</text>
</comment>
<keyword evidence="7 8" id="KW-0456">Lyase</keyword>
<comment type="catalytic activity">
    <reaction evidence="1">
        <text>7,8-dihydroneopterin = 7,8-dihydromonapterin</text>
        <dbReference type="Rhea" id="RHEA:45328"/>
        <dbReference type="ChEBI" id="CHEBI:17001"/>
        <dbReference type="ChEBI" id="CHEBI:71175"/>
        <dbReference type="EC" id="5.1.99.8"/>
    </reaction>
</comment>
<dbReference type="EMBL" id="JAQSDF010000003">
    <property type="protein sequence ID" value="MDI1229949.1"/>
    <property type="molecule type" value="Genomic_DNA"/>
</dbReference>
<keyword evidence="11" id="KW-1185">Reference proteome</keyword>
<reference evidence="10" key="1">
    <citation type="submission" date="2023-01" db="EMBL/GenBank/DDBJ databases">
        <title>Biogeochemical cycle of methane in antarctic sediments.</title>
        <authorList>
            <person name="Roldan D.M."/>
            <person name="Menes R.J."/>
        </authorList>
    </citation>
    <scope>NUCLEOTIDE SEQUENCE [LARGE SCALE GENOMIC DNA]</scope>
    <source>
        <strain evidence="10">K-2018 MAG008</strain>
    </source>
</reference>
<dbReference type="PANTHER" id="PTHR42844:SF1">
    <property type="entry name" value="DIHYDRONEOPTERIN ALDOLASE 1-RELATED"/>
    <property type="match status" value="1"/>
</dbReference>
<dbReference type="SUPFAM" id="SSF55620">
    <property type="entry name" value="Tetrahydrobiopterin biosynthesis enzymes-like"/>
    <property type="match status" value="1"/>
</dbReference>
<dbReference type="PANTHER" id="PTHR42844">
    <property type="entry name" value="DIHYDRONEOPTERIN ALDOLASE 1-RELATED"/>
    <property type="match status" value="1"/>
</dbReference>
<evidence type="ECO:0000313" key="10">
    <source>
        <dbReference type="EMBL" id="MDI1229949.1"/>
    </source>
</evidence>
<gene>
    <name evidence="10" type="primary">folB</name>
    <name evidence="10" type="ORF">PSU93_02225</name>
</gene>
<keyword evidence="6" id="KW-0413">Isomerase</keyword>
<protein>
    <recommendedName>
        <fullName evidence="8">7,8-dihydroneopterin aldolase</fullName>
        <ecNumber evidence="8">4.1.2.25</ecNumber>
    </recommendedName>
</protein>
<evidence type="ECO:0000256" key="6">
    <source>
        <dbReference type="ARBA" id="ARBA00023235"/>
    </source>
</evidence>
<comment type="similarity">
    <text evidence="4 8">Belongs to the DHNA family.</text>
</comment>
<dbReference type="InterPro" id="IPR006156">
    <property type="entry name" value="Dihydroneopterin_aldolase"/>
</dbReference>
<dbReference type="GO" id="GO:0004150">
    <property type="term" value="F:dihydroneopterin aldolase activity"/>
    <property type="evidence" value="ECO:0007669"/>
    <property type="project" value="UniProtKB-UniRule"/>
</dbReference>
<dbReference type="GO" id="GO:0016853">
    <property type="term" value="F:isomerase activity"/>
    <property type="evidence" value="ECO:0007669"/>
    <property type="project" value="UniProtKB-KW"/>
</dbReference>
<keyword evidence="5 8" id="KW-0289">Folate biosynthesis</keyword>
<evidence type="ECO:0000256" key="5">
    <source>
        <dbReference type="ARBA" id="ARBA00022909"/>
    </source>
</evidence>
<dbReference type="Proteomes" id="UP001160519">
    <property type="component" value="Unassembled WGS sequence"/>
</dbReference>
<dbReference type="SMART" id="SM00905">
    <property type="entry name" value="FolB"/>
    <property type="match status" value="1"/>
</dbReference>
<proteinExistence type="inferred from homology"/>
<dbReference type="AlphaFoldDB" id="A0AA43Q1G8"/>
<dbReference type="GO" id="GO:0046656">
    <property type="term" value="P:folic acid biosynthetic process"/>
    <property type="evidence" value="ECO:0007669"/>
    <property type="project" value="UniProtKB-UniRule"/>
</dbReference>
<accession>A0AA43Q1G8</accession>
<evidence type="ECO:0000256" key="8">
    <source>
        <dbReference type="RuleBase" id="RU362079"/>
    </source>
</evidence>
<dbReference type="FunFam" id="3.30.1130.10:FF:000002">
    <property type="entry name" value="7,8-dihydroneopterin aldolase"/>
    <property type="match status" value="1"/>
</dbReference>
<organism evidence="10 11">
    <name type="scientific">Candidatus Methylobacter titanis</name>
    <dbReference type="NCBI Taxonomy" id="3053457"/>
    <lineage>
        <taxon>Bacteria</taxon>
        <taxon>Pseudomonadati</taxon>
        <taxon>Pseudomonadota</taxon>
        <taxon>Gammaproteobacteria</taxon>
        <taxon>Methylococcales</taxon>
        <taxon>Methylococcaceae</taxon>
        <taxon>Methylobacter</taxon>
    </lineage>
</organism>
<evidence type="ECO:0000256" key="1">
    <source>
        <dbReference type="ARBA" id="ARBA00000693"/>
    </source>
</evidence>
<evidence type="ECO:0000259" key="9">
    <source>
        <dbReference type="SMART" id="SM00905"/>
    </source>
</evidence>
<dbReference type="NCBIfam" id="TIGR00525">
    <property type="entry name" value="folB"/>
    <property type="match status" value="1"/>
</dbReference>
<dbReference type="Pfam" id="PF02152">
    <property type="entry name" value="FolB"/>
    <property type="match status" value="1"/>
</dbReference>
<evidence type="ECO:0000256" key="4">
    <source>
        <dbReference type="ARBA" id="ARBA00005708"/>
    </source>
</evidence>
<sequence>MDIIFLGGLEVETIIGIFDWERVTKQTVVLDIEMAFDIRKAAETDDIQYTLDYKTVSHRIISFVEGSQFLLVEKLISEIADIIRNEFNVPWVKITLNKKGAISGASDVGIVIERGEVNP</sequence>
<dbReference type="CDD" id="cd00534">
    <property type="entry name" value="DHNA_DHNTPE"/>
    <property type="match status" value="1"/>
</dbReference>
<dbReference type="NCBIfam" id="TIGR00526">
    <property type="entry name" value="folB_dom"/>
    <property type="match status" value="1"/>
</dbReference>
<feature type="domain" description="Dihydroneopterin aldolase/epimerase" evidence="9">
    <location>
        <begin position="4"/>
        <end position="114"/>
    </location>
</feature>
<dbReference type="InterPro" id="IPR043133">
    <property type="entry name" value="GTP-CH-I_C/QueF"/>
</dbReference>
<dbReference type="GO" id="GO:0005737">
    <property type="term" value="C:cytoplasm"/>
    <property type="evidence" value="ECO:0007669"/>
    <property type="project" value="TreeGrafter"/>
</dbReference>
<dbReference type="InterPro" id="IPR006157">
    <property type="entry name" value="FolB_dom"/>
</dbReference>
<comment type="catalytic activity">
    <reaction evidence="2 8">
        <text>7,8-dihydroneopterin = 6-hydroxymethyl-7,8-dihydropterin + glycolaldehyde</text>
        <dbReference type="Rhea" id="RHEA:10540"/>
        <dbReference type="ChEBI" id="CHEBI:17001"/>
        <dbReference type="ChEBI" id="CHEBI:17071"/>
        <dbReference type="ChEBI" id="CHEBI:44841"/>
        <dbReference type="EC" id="4.1.2.25"/>
    </reaction>
</comment>
<evidence type="ECO:0000256" key="7">
    <source>
        <dbReference type="ARBA" id="ARBA00023239"/>
    </source>
</evidence>